<sequence length="43" mass="5085">MDNNDRRETPQYLSGGTYKLMDFLCGQRAKLIRSTLFFRIQTV</sequence>
<dbReference type="AlphaFoldDB" id="C6CGB1"/>
<name>C6CGB1_DICC1</name>
<gene>
    <name evidence="1" type="ordered locus">Dd1591_1830</name>
</gene>
<dbReference type="KEGG" id="dze:Dd1591_1830"/>
<dbReference type="eggNOG" id="ENOG5031DUZ">
    <property type="taxonomic scope" value="Bacteria"/>
</dbReference>
<dbReference type="Proteomes" id="UP000002735">
    <property type="component" value="Chromosome"/>
</dbReference>
<evidence type="ECO:0000313" key="2">
    <source>
        <dbReference type="Proteomes" id="UP000002735"/>
    </source>
</evidence>
<dbReference type="STRING" id="561229.Dd1591_1830"/>
<reference evidence="1 2" key="1">
    <citation type="submission" date="2009-06" db="EMBL/GenBank/DDBJ databases">
        <title>Complete sequence of Dickeya zeae Ech1591.</title>
        <authorList>
            <consortium name="US DOE Joint Genome Institute"/>
            <person name="Lucas S."/>
            <person name="Copeland A."/>
            <person name="Lapidus A."/>
            <person name="Glavina del Rio T."/>
            <person name="Tice H."/>
            <person name="Bruce D."/>
            <person name="Goodwin L."/>
            <person name="Pitluck S."/>
            <person name="Chertkov O."/>
            <person name="Brettin T."/>
            <person name="Detter J.C."/>
            <person name="Han C."/>
            <person name="Larimer F."/>
            <person name="Land M."/>
            <person name="Hauser L."/>
            <person name="Kyrpides N."/>
            <person name="Ovchinnikova G."/>
            <person name="Balakrishnan V."/>
            <person name="Glasner J."/>
            <person name="Perna N.T."/>
        </authorList>
    </citation>
    <scope>NUCLEOTIDE SEQUENCE [LARGE SCALE GENOMIC DNA]</scope>
    <source>
        <strain evidence="1 2">Ech1591</strain>
    </source>
</reference>
<dbReference type="HOGENOM" id="CLU_3232776_0_0_6"/>
<organism evidence="1 2">
    <name type="scientific">Dickeya chrysanthemi (strain Ech1591)</name>
    <name type="common">Dickeya zeae (strain Ech1591)</name>
    <dbReference type="NCBI Taxonomy" id="561229"/>
    <lineage>
        <taxon>Bacteria</taxon>
        <taxon>Pseudomonadati</taxon>
        <taxon>Pseudomonadota</taxon>
        <taxon>Gammaproteobacteria</taxon>
        <taxon>Enterobacterales</taxon>
        <taxon>Pectobacteriaceae</taxon>
        <taxon>Dickeya</taxon>
    </lineage>
</organism>
<evidence type="ECO:0000313" key="1">
    <source>
        <dbReference type="EMBL" id="ACT06681.1"/>
    </source>
</evidence>
<protein>
    <submittedName>
        <fullName evidence="1">Uncharacterized protein</fullName>
    </submittedName>
</protein>
<accession>C6CGB1</accession>
<proteinExistence type="predicted"/>
<dbReference type="EMBL" id="CP001655">
    <property type="protein sequence ID" value="ACT06681.1"/>
    <property type="molecule type" value="Genomic_DNA"/>
</dbReference>